<reference evidence="2" key="1">
    <citation type="submission" date="2016-11" db="EMBL/GenBank/DDBJ databases">
        <authorList>
            <person name="Varghese N."/>
            <person name="Submissions S."/>
        </authorList>
    </citation>
    <scope>NUCLEOTIDE SEQUENCE [LARGE SCALE GENOMIC DNA]</scope>
    <source>
        <strain evidence="2">DSM 17539</strain>
    </source>
</reference>
<evidence type="ECO:0000313" key="2">
    <source>
        <dbReference type="Proteomes" id="UP000184406"/>
    </source>
</evidence>
<dbReference type="AlphaFoldDB" id="A0A1M5H0V3"/>
<accession>A0A1M5H0V3</accession>
<organism evidence="1 2">
    <name type="scientific">Arenibacter palladensis</name>
    <dbReference type="NCBI Taxonomy" id="237373"/>
    <lineage>
        <taxon>Bacteria</taxon>
        <taxon>Pseudomonadati</taxon>
        <taxon>Bacteroidota</taxon>
        <taxon>Flavobacteriia</taxon>
        <taxon>Flavobacteriales</taxon>
        <taxon>Flavobacteriaceae</taxon>
        <taxon>Arenibacter</taxon>
    </lineage>
</organism>
<dbReference type="Proteomes" id="UP000184406">
    <property type="component" value="Unassembled WGS sequence"/>
</dbReference>
<proteinExistence type="predicted"/>
<name>A0A1M5H0V3_9FLAO</name>
<keyword evidence="2" id="KW-1185">Reference proteome</keyword>
<sequence length="36" mass="4381">MVLRNKEKITKPLNKQYPLLEQVLARSLNRIPYQER</sequence>
<gene>
    <name evidence="1" type="ORF">SAMN03080594_112100</name>
</gene>
<dbReference type="EMBL" id="FQUX01000012">
    <property type="protein sequence ID" value="SHG09342.1"/>
    <property type="molecule type" value="Genomic_DNA"/>
</dbReference>
<protein>
    <submittedName>
        <fullName evidence="1">Uncharacterized protein</fullName>
    </submittedName>
</protein>
<evidence type="ECO:0000313" key="1">
    <source>
        <dbReference type="EMBL" id="SHG09342.1"/>
    </source>
</evidence>